<proteinExistence type="predicted"/>
<keyword evidence="4" id="KW-1185">Reference proteome</keyword>
<gene>
    <name evidence="3" type="ORF">AABB81_07730</name>
</gene>
<dbReference type="InterPro" id="IPR000674">
    <property type="entry name" value="Ald_Oxase/Xan_DH_a/b"/>
</dbReference>
<dbReference type="SUPFAM" id="SSF56003">
    <property type="entry name" value="Molybdenum cofactor-binding domain"/>
    <property type="match status" value="2"/>
</dbReference>
<dbReference type="PANTHER" id="PTHR47495">
    <property type="entry name" value="ALDEHYDE DEHYDROGENASE"/>
    <property type="match status" value="1"/>
</dbReference>
<reference evidence="3 4" key="1">
    <citation type="submission" date="2024-04" db="EMBL/GenBank/DDBJ databases">
        <title>whole genome sequencing of Lutimonas vermicola strain IMCC1616.</title>
        <authorList>
            <person name="Bae S.S."/>
        </authorList>
    </citation>
    <scope>NUCLEOTIDE SEQUENCE [LARGE SCALE GENOMIC DNA]</scope>
    <source>
        <strain evidence="3 4">IMCC1616</strain>
    </source>
</reference>
<evidence type="ECO:0000256" key="1">
    <source>
        <dbReference type="SAM" id="Phobius"/>
    </source>
</evidence>
<dbReference type="Proteomes" id="UP001474120">
    <property type="component" value="Unassembled WGS sequence"/>
</dbReference>
<dbReference type="Gene3D" id="3.90.1170.50">
    <property type="entry name" value="Aldehyde oxidase/xanthine dehydrogenase, a/b hammerhead"/>
    <property type="match status" value="1"/>
</dbReference>
<dbReference type="RefSeq" id="WP_342159734.1">
    <property type="nucleotide sequence ID" value="NZ_JBCDNA010000002.1"/>
</dbReference>
<keyword evidence="1" id="KW-0812">Transmembrane</keyword>
<dbReference type="InterPro" id="IPR052516">
    <property type="entry name" value="N-heterocyclic_Hydroxylase"/>
</dbReference>
<evidence type="ECO:0000313" key="4">
    <source>
        <dbReference type="Proteomes" id="UP001474120"/>
    </source>
</evidence>
<organism evidence="3 4">
    <name type="scientific">Lutimonas vermicola</name>
    <dbReference type="NCBI Taxonomy" id="414288"/>
    <lineage>
        <taxon>Bacteria</taxon>
        <taxon>Pseudomonadati</taxon>
        <taxon>Bacteroidota</taxon>
        <taxon>Flavobacteriia</taxon>
        <taxon>Flavobacteriales</taxon>
        <taxon>Flavobacteriaceae</taxon>
        <taxon>Lutimonas</taxon>
    </lineage>
</organism>
<dbReference type="Pfam" id="PF02738">
    <property type="entry name" value="MoCoBD_1"/>
    <property type="match status" value="1"/>
</dbReference>
<dbReference type="PROSITE" id="PS51257">
    <property type="entry name" value="PROKAR_LIPOPROTEIN"/>
    <property type="match status" value="1"/>
</dbReference>
<dbReference type="PANTHER" id="PTHR47495:SF2">
    <property type="entry name" value="ALDEHYDE DEHYDROGENASE"/>
    <property type="match status" value="1"/>
</dbReference>
<feature type="transmembrane region" description="Helical" evidence="1">
    <location>
        <begin position="12"/>
        <end position="32"/>
    </location>
</feature>
<dbReference type="Gene3D" id="3.30.365.10">
    <property type="entry name" value="Aldehyde oxidase/xanthine dehydrogenase, molybdopterin binding domain"/>
    <property type="match status" value="4"/>
</dbReference>
<comment type="caution">
    <text evidence="3">The sequence shown here is derived from an EMBL/GenBank/DDBJ whole genome shotgun (WGS) entry which is preliminary data.</text>
</comment>
<evidence type="ECO:0000259" key="2">
    <source>
        <dbReference type="SMART" id="SM01008"/>
    </source>
</evidence>
<feature type="domain" description="Aldehyde oxidase/xanthine dehydrogenase a/b hammerhead" evidence="2">
    <location>
        <begin position="210"/>
        <end position="305"/>
    </location>
</feature>
<dbReference type="SMART" id="SM01008">
    <property type="entry name" value="Ald_Xan_dh_C"/>
    <property type="match status" value="1"/>
</dbReference>
<dbReference type="InterPro" id="IPR008274">
    <property type="entry name" value="AldOxase/xan_DH_MoCoBD1"/>
</dbReference>
<dbReference type="Pfam" id="PF20256">
    <property type="entry name" value="MoCoBD_2"/>
    <property type="match status" value="2"/>
</dbReference>
<dbReference type="InterPro" id="IPR037165">
    <property type="entry name" value="AldOxase/xan_DH_Mopterin-bd_sf"/>
</dbReference>
<name>A0ABU9L003_9FLAO</name>
<evidence type="ECO:0000313" key="3">
    <source>
        <dbReference type="EMBL" id="MEL4455781.1"/>
    </source>
</evidence>
<dbReference type="EMBL" id="JBCDNA010000002">
    <property type="protein sequence ID" value="MEL4455781.1"/>
    <property type="molecule type" value="Genomic_DNA"/>
</dbReference>
<accession>A0ABU9L003</accession>
<dbReference type="InterPro" id="IPR046867">
    <property type="entry name" value="AldOxase/xan_DH_MoCoBD2"/>
</dbReference>
<keyword evidence="1" id="KW-1133">Transmembrane helix</keyword>
<keyword evidence="1" id="KW-0472">Membrane</keyword>
<sequence>MTIVKTTFGRRSFIRSTTLAGGGMMLGFSWLASCKPTPEQVLNMPKEWFNINAYLKIGENGLITIMSPNPEIGQNVKTSMPMIVAEELDADWKNVIVEQAPLNTDLFTRQLAGGSQSIRQGWESLRMAGASARQMLKEAAAQQWQVPVEEITTDNGMLSHQGSGNSAGFGEMASAASKIPVPEEVTLKSLKDFKIIRTSRKNVDGPKIVTGQPLYGLDYHREGMLIAMIAHPPAFGMKLKTVDDSVAKSMPGIKDVFTIKTFNDDYKRSAFDNSAFTDLVVVVGNTTWEAMNAKKALKIEWEMAPDIHLDMDLFGRQMSVHFPAGLENTDTHKAQMAELNKKPGKTVRKDGDPIKAFKNASKIIERSYSCPFLAHNCMEPMNFFADVTEDKAELAGPVQTPEFMEKSAAERLGLPLEKVDIQMTRMGGGFGRRLYGHFLTEAAVISQKIKAPVKLVYTREDDMTHGTYRPAYNALYRAALDENNNLVAFHVRTGGIPESPLSANRFPAGAVDHYLAEDWTIDSNITTGAFRAPRSNFIAGAEQSFLDEVAEEAGKDPIEFRLELLARAKSNPVGERNDYEAERYAGVLELVKEKSNWGKEQANLSRGVSAYFCHNSYVAQVLDMVMVNGAPVVEKVYCAIDCGIVVNPDAATNLAEGGVVDGIGHAMYSELTIKDGVPEQNNFDKYKLIRHSEAPKSIEVHFVKNDVDPTGLGEPPFPPIMGAVANALYKATGKRFYDQPFMGSSSKVLG</sequence>
<protein>
    <submittedName>
        <fullName evidence="3">Molybdopterin cofactor-binding domain-containing protein</fullName>
    </submittedName>
</protein>
<dbReference type="PIRSF" id="PIRSF036389">
    <property type="entry name" value="IOR_B"/>
    <property type="match status" value="1"/>
</dbReference>
<dbReference type="InterPro" id="IPR012368">
    <property type="entry name" value="OxRdtase_Mopterin-bd_su_IorB"/>
</dbReference>